<evidence type="ECO:0000256" key="7">
    <source>
        <dbReference type="ARBA" id="ARBA00049810"/>
    </source>
</evidence>
<dbReference type="GeneTree" id="ENSGT00530000063627"/>
<organism evidence="9 10">
    <name type="scientific">Gadus morhua</name>
    <name type="common">Atlantic cod</name>
    <dbReference type="NCBI Taxonomy" id="8049"/>
    <lineage>
        <taxon>Eukaryota</taxon>
        <taxon>Metazoa</taxon>
        <taxon>Chordata</taxon>
        <taxon>Craniata</taxon>
        <taxon>Vertebrata</taxon>
        <taxon>Euteleostomi</taxon>
        <taxon>Actinopterygii</taxon>
        <taxon>Neopterygii</taxon>
        <taxon>Teleostei</taxon>
        <taxon>Neoteleostei</taxon>
        <taxon>Acanthomorphata</taxon>
        <taxon>Zeiogadaria</taxon>
        <taxon>Gadariae</taxon>
        <taxon>Gadiformes</taxon>
        <taxon>Gadoidei</taxon>
        <taxon>Gadidae</taxon>
        <taxon>Gadus</taxon>
    </lineage>
</organism>
<dbReference type="InterPro" id="IPR036705">
    <property type="entry name" value="Ribosyl_crysJ1_sf"/>
</dbReference>
<feature type="binding site" evidence="8">
    <location>
        <position position="63"/>
    </location>
    <ligand>
        <name>Mg(2+)</name>
        <dbReference type="ChEBI" id="CHEBI:18420"/>
        <label>1</label>
    </ligand>
</feature>
<comment type="function">
    <text evidence="3">Specifically acts as an arginine mono-ADP-ribosylhydrolase by mediating the removal of mono-ADP-ribose attached to arginine residues on proteins.</text>
</comment>
<keyword evidence="8" id="KW-0460">Magnesium</keyword>
<dbReference type="GO" id="GO:0051725">
    <property type="term" value="P:protein de-ADP-ribosylation"/>
    <property type="evidence" value="ECO:0007669"/>
    <property type="project" value="InterPro"/>
</dbReference>
<reference evidence="9" key="2">
    <citation type="submission" date="2025-09" db="UniProtKB">
        <authorList>
            <consortium name="Ensembl"/>
        </authorList>
    </citation>
    <scope>IDENTIFICATION</scope>
</reference>
<dbReference type="InterPro" id="IPR050792">
    <property type="entry name" value="ADP-ribosylglycohydrolase"/>
</dbReference>
<evidence type="ECO:0000256" key="3">
    <source>
        <dbReference type="ARBA" id="ARBA00049582"/>
    </source>
</evidence>
<evidence type="ECO:0000256" key="1">
    <source>
        <dbReference type="ARBA" id="ARBA00010702"/>
    </source>
</evidence>
<accession>A0A8C5CJ32</accession>
<evidence type="ECO:0000256" key="4">
    <source>
        <dbReference type="ARBA" id="ARBA00049725"/>
    </source>
</evidence>
<dbReference type="Pfam" id="PF03747">
    <property type="entry name" value="ADP_ribosyl_GH"/>
    <property type="match status" value="1"/>
</dbReference>
<gene>
    <name evidence="9" type="primary">LOC115532802</name>
</gene>
<feature type="binding site" evidence="8">
    <location>
        <position position="316"/>
    </location>
    <ligand>
        <name>Mg(2+)</name>
        <dbReference type="ChEBI" id="CHEBI:18420"/>
        <label>1</label>
    </ligand>
</feature>
<dbReference type="PANTHER" id="PTHR16222:SF26">
    <property type="entry name" value="ADP-RIBOSYLHYDROLASE ARH1"/>
    <property type="match status" value="1"/>
</dbReference>
<keyword evidence="10" id="KW-1185">Reference proteome</keyword>
<evidence type="ECO:0000256" key="8">
    <source>
        <dbReference type="PIRSR" id="PIRSR605502-1"/>
    </source>
</evidence>
<dbReference type="OMA" id="RKWEFLQ"/>
<dbReference type="SUPFAM" id="SSF101478">
    <property type="entry name" value="ADP-ribosylglycohydrolase"/>
    <property type="match status" value="1"/>
</dbReference>
<name>A0A8C5CJ32_GADMO</name>
<evidence type="ECO:0000256" key="5">
    <source>
        <dbReference type="ARBA" id="ARBA00049773"/>
    </source>
</evidence>
<dbReference type="InterPro" id="IPR005502">
    <property type="entry name" value="Ribosyl_crysJ1"/>
</dbReference>
<dbReference type="GO" id="GO:0003875">
    <property type="term" value="F:ADP-ribosylarginine hydrolase activity"/>
    <property type="evidence" value="ECO:0007669"/>
    <property type="project" value="UniProtKB-EC"/>
</dbReference>
<keyword evidence="2" id="KW-0378">Hydrolase</keyword>
<evidence type="ECO:0000313" key="10">
    <source>
        <dbReference type="Proteomes" id="UP000694546"/>
    </source>
</evidence>
<feature type="binding site" evidence="8">
    <location>
        <position position="62"/>
    </location>
    <ligand>
        <name>Mg(2+)</name>
        <dbReference type="ChEBI" id="CHEBI:18420"/>
        <label>1</label>
    </ligand>
</feature>
<proteinExistence type="inferred from homology"/>
<evidence type="ECO:0000256" key="6">
    <source>
        <dbReference type="ARBA" id="ARBA00049798"/>
    </source>
</evidence>
<evidence type="ECO:0000313" key="9">
    <source>
        <dbReference type="Ensembl" id="ENSGMOP00000063083.1"/>
    </source>
</evidence>
<dbReference type="EC" id="3.2.2.19" evidence="4"/>
<dbReference type="InterPro" id="IPR012108">
    <property type="entry name" value="ADP-ribosylarg_hydro"/>
</dbReference>
<dbReference type="PANTHER" id="PTHR16222">
    <property type="entry name" value="ADP-RIBOSYLGLYCOHYDROLASE"/>
    <property type="match status" value="1"/>
</dbReference>
<feature type="binding site" evidence="8">
    <location>
        <position position="313"/>
    </location>
    <ligand>
        <name>Mg(2+)</name>
        <dbReference type="ChEBI" id="CHEBI:18420"/>
        <label>1</label>
    </ligand>
</feature>
<protein>
    <recommendedName>
        <fullName evidence="5">ADP-ribosylhydrolase ARH1</fullName>
        <ecNumber evidence="4">3.2.2.19</ecNumber>
    </recommendedName>
    <alternativeName>
        <fullName evidence="6">ADP-ribose-L-arginine cleaving enzyme</fullName>
    </alternativeName>
    <alternativeName>
        <fullName evidence="7">[Protein ADP-ribosylarginine] hydrolase</fullName>
    </alternativeName>
</protein>
<reference evidence="9" key="1">
    <citation type="submission" date="2025-08" db="UniProtKB">
        <authorList>
            <consortium name="Ensembl"/>
        </authorList>
    </citation>
    <scope>IDENTIFICATION</scope>
</reference>
<keyword evidence="8" id="KW-0479">Metal-binding</keyword>
<evidence type="ECO:0000256" key="2">
    <source>
        <dbReference type="ARBA" id="ARBA00022801"/>
    </source>
</evidence>
<comment type="cofactor">
    <cofactor evidence="8">
        <name>Mg(2+)</name>
        <dbReference type="ChEBI" id="CHEBI:18420"/>
    </cofactor>
    <text evidence="8">Binds 2 magnesium ions per subunit.</text>
</comment>
<dbReference type="Ensembl" id="ENSGMOT00000066056.1">
    <property type="protein sequence ID" value="ENSGMOP00000063083.1"/>
    <property type="gene ID" value="ENSGMOG00000025469.1"/>
</dbReference>
<feature type="binding site" evidence="8">
    <location>
        <position position="315"/>
    </location>
    <ligand>
        <name>Mg(2+)</name>
        <dbReference type="ChEBI" id="CHEBI:18420"/>
        <label>1</label>
    </ligand>
</feature>
<dbReference type="Proteomes" id="UP000694546">
    <property type="component" value="Chromosome 20"/>
</dbReference>
<dbReference type="Gene3D" id="1.10.4080.10">
    <property type="entry name" value="ADP-ribosylation/Crystallin J1"/>
    <property type="match status" value="1"/>
</dbReference>
<dbReference type="PIRSF" id="PIRSF016939">
    <property type="entry name" value="ADP_ribslarg_hdr"/>
    <property type="match status" value="1"/>
</dbReference>
<dbReference type="OrthoDB" id="10250509at2759"/>
<feature type="binding site" evidence="8">
    <location>
        <position position="64"/>
    </location>
    <ligand>
        <name>Mg(2+)</name>
        <dbReference type="ChEBI" id="CHEBI:18420"/>
        <label>1</label>
    </ligand>
</feature>
<dbReference type="AlphaFoldDB" id="A0A8C5CJ32"/>
<sequence>MATPVVSLQERYEASMVLSGAGDALAYNHGHWEFQRDGELIHQEVAKRGGLASLDAKDFPVSDDTVMHLATAEAMMEVGKKGKQTLARLVKHLVKEYIRCMRDMDGRAPGLTCISNVELHERRKGGDHRIPFNRWGGGCGAAMRAMCIGLRFPSPEQEGHLIAVSVESGRLTHHHPTGYLGSLAAALFTAYAVRGSPPVEAWGQGLMEVLPKAKQYVVEAGHCVEQNVESWDYFENAWRAYLSQRGILEGTGKARFPESYGVKEREKFYTSLAFANWAGSSGHDAPMIAYDALLCAGDSWEELANHGLFHGGDSDSTGVIGAAWWGATYGFKGVPQCNYKHLEYRKRLSKAAVQLLELSSKPFTQEA</sequence>
<comment type="similarity">
    <text evidence="1">Belongs to the ADP-ribosylglycohydrolase family.</text>
</comment>
<dbReference type="GO" id="GO:0000287">
    <property type="term" value="F:magnesium ion binding"/>
    <property type="evidence" value="ECO:0007669"/>
    <property type="project" value="InterPro"/>
</dbReference>